<sequence length="105" mass="11120">MYFPFDQSVLTADAQSVVTEAAKYANAGHATKIVVVGHTDTSGSVKYNIKLSERRAKAVADALVSQGVPQSVLGVDWKGKSQPAVATGDGVKEPLNRRSTISINF</sequence>
<keyword evidence="3" id="KW-0998">Cell outer membrane</keyword>
<dbReference type="PROSITE" id="PS01068">
    <property type="entry name" value="OMPA_1"/>
    <property type="match status" value="1"/>
</dbReference>
<comment type="caution">
    <text evidence="6">The sequence shown here is derived from an EMBL/GenBank/DDBJ whole genome shotgun (WGS) entry which is preliminary data.</text>
</comment>
<comment type="subcellular location">
    <subcellularLocation>
        <location evidence="1">Cell outer membrane</location>
    </subcellularLocation>
</comment>
<evidence type="ECO:0000256" key="2">
    <source>
        <dbReference type="ARBA" id="ARBA00023136"/>
    </source>
</evidence>
<dbReference type="GO" id="GO:0009279">
    <property type="term" value="C:cell outer membrane"/>
    <property type="evidence" value="ECO:0007669"/>
    <property type="project" value="UniProtKB-SubCell"/>
</dbReference>
<dbReference type="AlphaFoldDB" id="R0ED55"/>
<gene>
    <name evidence="6" type="ORF">OR37_00683</name>
</gene>
<reference evidence="6 7" key="1">
    <citation type="journal article" date="2013" name="Genome Announc.">
        <title>Draft Genome Sequence for Caulobacter sp. Strain OR37, a Bacterium Tolerant to Heavy Metals.</title>
        <authorList>
            <person name="Utturkar S.M."/>
            <person name="Bollmann A."/>
            <person name="Brzoska R.M."/>
            <person name="Klingeman D.M."/>
            <person name="Epstein S.E."/>
            <person name="Palumbo A.V."/>
            <person name="Brown S.D."/>
        </authorList>
    </citation>
    <scope>NUCLEOTIDE SEQUENCE [LARGE SCALE GENOMIC DNA]</scope>
    <source>
        <strain evidence="6 7">OR37</strain>
    </source>
</reference>
<accession>R0ED55</accession>
<dbReference type="Gene3D" id="3.30.1330.60">
    <property type="entry name" value="OmpA-like domain"/>
    <property type="match status" value="1"/>
</dbReference>
<feature type="domain" description="OmpA-like" evidence="5">
    <location>
        <begin position="1"/>
        <end position="105"/>
    </location>
</feature>
<evidence type="ECO:0000313" key="7">
    <source>
        <dbReference type="Proteomes" id="UP000013063"/>
    </source>
</evidence>
<organism evidence="6 7">
    <name type="scientific">Caulobacter vibrioides OR37</name>
    <dbReference type="NCBI Taxonomy" id="1292034"/>
    <lineage>
        <taxon>Bacteria</taxon>
        <taxon>Pseudomonadati</taxon>
        <taxon>Pseudomonadota</taxon>
        <taxon>Alphaproteobacteria</taxon>
        <taxon>Caulobacterales</taxon>
        <taxon>Caulobacteraceae</taxon>
        <taxon>Caulobacter</taxon>
    </lineage>
</organism>
<dbReference type="InterPro" id="IPR006665">
    <property type="entry name" value="OmpA-like"/>
</dbReference>
<dbReference type="InterPro" id="IPR006690">
    <property type="entry name" value="OMPA-like_CS"/>
</dbReference>
<dbReference type="InterPro" id="IPR050330">
    <property type="entry name" value="Bact_OuterMem_StrucFunc"/>
</dbReference>
<dbReference type="EMBL" id="APMP01000002">
    <property type="protein sequence ID" value="ENZ83383.1"/>
    <property type="molecule type" value="Genomic_DNA"/>
</dbReference>
<dbReference type="InterPro" id="IPR006664">
    <property type="entry name" value="OMP_bac"/>
</dbReference>
<dbReference type="PANTHER" id="PTHR30329">
    <property type="entry name" value="STATOR ELEMENT OF FLAGELLAR MOTOR COMPLEX"/>
    <property type="match status" value="1"/>
</dbReference>
<evidence type="ECO:0000259" key="5">
    <source>
        <dbReference type="PROSITE" id="PS51123"/>
    </source>
</evidence>
<dbReference type="PATRIC" id="fig|1292034.3.peg.681"/>
<dbReference type="CDD" id="cd07185">
    <property type="entry name" value="OmpA_C-like"/>
    <property type="match status" value="1"/>
</dbReference>
<dbReference type="STRING" id="1292034.OR37_00683"/>
<evidence type="ECO:0000256" key="4">
    <source>
        <dbReference type="PROSITE-ProRule" id="PRU00473"/>
    </source>
</evidence>
<dbReference type="eggNOG" id="COG2885">
    <property type="taxonomic scope" value="Bacteria"/>
</dbReference>
<name>R0ED55_CAUVI</name>
<proteinExistence type="predicted"/>
<evidence type="ECO:0000313" key="6">
    <source>
        <dbReference type="EMBL" id="ENZ83383.1"/>
    </source>
</evidence>
<dbReference type="SUPFAM" id="SSF103088">
    <property type="entry name" value="OmpA-like"/>
    <property type="match status" value="1"/>
</dbReference>
<dbReference type="InterPro" id="IPR036737">
    <property type="entry name" value="OmpA-like_sf"/>
</dbReference>
<keyword evidence="2 4" id="KW-0472">Membrane</keyword>
<dbReference type="PANTHER" id="PTHR30329:SF21">
    <property type="entry name" value="LIPOPROTEIN YIAD-RELATED"/>
    <property type="match status" value="1"/>
</dbReference>
<evidence type="ECO:0000256" key="3">
    <source>
        <dbReference type="ARBA" id="ARBA00023237"/>
    </source>
</evidence>
<keyword evidence="7" id="KW-1185">Reference proteome</keyword>
<protein>
    <recommendedName>
        <fullName evidence="5">OmpA-like domain-containing protein</fullName>
    </recommendedName>
</protein>
<evidence type="ECO:0000256" key="1">
    <source>
        <dbReference type="ARBA" id="ARBA00004442"/>
    </source>
</evidence>
<dbReference type="PROSITE" id="PS51123">
    <property type="entry name" value="OMPA_2"/>
    <property type="match status" value="1"/>
</dbReference>
<dbReference type="Proteomes" id="UP000013063">
    <property type="component" value="Unassembled WGS sequence"/>
</dbReference>
<dbReference type="Pfam" id="PF00691">
    <property type="entry name" value="OmpA"/>
    <property type="match status" value="1"/>
</dbReference>
<dbReference type="PRINTS" id="PR01021">
    <property type="entry name" value="OMPADOMAIN"/>
</dbReference>